<dbReference type="InterPro" id="IPR013096">
    <property type="entry name" value="Cupin_2"/>
</dbReference>
<dbReference type="PANTHER" id="PTHR36156">
    <property type="entry name" value="SLR2101 PROTEIN"/>
    <property type="match status" value="1"/>
</dbReference>
<dbReference type="InterPro" id="IPR014710">
    <property type="entry name" value="RmlC-like_jellyroll"/>
</dbReference>
<dbReference type="PANTHER" id="PTHR36156:SF2">
    <property type="entry name" value="CUPIN TYPE-2 DOMAIN-CONTAINING PROTEIN"/>
    <property type="match status" value="1"/>
</dbReference>
<dbReference type="Gene3D" id="2.60.120.10">
    <property type="entry name" value="Jelly Rolls"/>
    <property type="match status" value="1"/>
</dbReference>
<dbReference type="InterPro" id="IPR011051">
    <property type="entry name" value="RmlC_Cupin_sf"/>
</dbReference>
<dbReference type="AlphaFoldDB" id="A0AAD7DPY6"/>
<dbReference type="SUPFAM" id="SSF51182">
    <property type="entry name" value="RmlC-like cupins"/>
    <property type="match status" value="1"/>
</dbReference>
<protein>
    <recommendedName>
        <fullName evidence="1">Cupin type-2 domain-containing protein</fullName>
    </recommendedName>
</protein>
<dbReference type="CDD" id="cd02231">
    <property type="entry name" value="cupin_BLL6423-like"/>
    <property type="match status" value="1"/>
</dbReference>
<evidence type="ECO:0000313" key="2">
    <source>
        <dbReference type="EMBL" id="KAJ7696367.1"/>
    </source>
</evidence>
<accession>A0AAD7DPY6</accession>
<organism evidence="2 3">
    <name type="scientific">Mycena metata</name>
    <dbReference type="NCBI Taxonomy" id="1033252"/>
    <lineage>
        <taxon>Eukaryota</taxon>
        <taxon>Fungi</taxon>
        <taxon>Dikarya</taxon>
        <taxon>Basidiomycota</taxon>
        <taxon>Agaricomycotina</taxon>
        <taxon>Agaricomycetes</taxon>
        <taxon>Agaricomycetidae</taxon>
        <taxon>Agaricales</taxon>
        <taxon>Marasmiineae</taxon>
        <taxon>Mycenaceae</taxon>
        <taxon>Mycena</taxon>
    </lineage>
</organism>
<dbReference type="Pfam" id="PF07883">
    <property type="entry name" value="Cupin_2"/>
    <property type="match status" value="1"/>
</dbReference>
<sequence>MATSGSIQSPFSPVRRVITGHTPTGKSTVVADTIQPPTFWSPQSISPIYDLCRTGESPAVIDSEIVQGKWVDEIAENGEHVSSDGSVFRVFEFSPGTVSPVHRTVSLDYGIVAKGSMVLELDDGERITLNEGDTIVQRGTMHAWRNESTEWARMYFVVLGAKPIEINGETLEQEWRK</sequence>
<keyword evidence="3" id="KW-1185">Reference proteome</keyword>
<evidence type="ECO:0000259" key="1">
    <source>
        <dbReference type="Pfam" id="PF07883"/>
    </source>
</evidence>
<comment type="caution">
    <text evidence="2">The sequence shown here is derived from an EMBL/GenBank/DDBJ whole genome shotgun (WGS) entry which is preliminary data.</text>
</comment>
<gene>
    <name evidence="2" type="ORF">B0H16DRAFT_1750341</name>
</gene>
<dbReference type="Proteomes" id="UP001215598">
    <property type="component" value="Unassembled WGS sequence"/>
</dbReference>
<feature type="domain" description="Cupin type-2" evidence="1">
    <location>
        <begin position="90"/>
        <end position="157"/>
    </location>
</feature>
<evidence type="ECO:0000313" key="3">
    <source>
        <dbReference type="Proteomes" id="UP001215598"/>
    </source>
</evidence>
<reference evidence="2" key="1">
    <citation type="submission" date="2023-03" db="EMBL/GenBank/DDBJ databases">
        <title>Massive genome expansion in bonnet fungi (Mycena s.s.) driven by repeated elements and novel gene families across ecological guilds.</title>
        <authorList>
            <consortium name="Lawrence Berkeley National Laboratory"/>
            <person name="Harder C.B."/>
            <person name="Miyauchi S."/>
            <person name="Viragh M."/>
            <person name="Kuo A."/>
            <person name="Thoen E."/>
            <person name="Andreopoulos B."/>
            <person name="Lu D."/>
            <person name="Skrede I."/>
            <person name="Drula E."/>
            <person name="Henrissat B."/>
            <person name="Morin E."/>
            <person name="Kohler A."/>
            <person name="Barry K."/>
            <person name="LaButti K."/>
            <person name="Morin E."/>
            <person name="Salamov A."/>
            <person name="Lipzen A."/>
            <person name="Mereny Z."/>
            <person name="Hegedus B."/>
            <person name="Baldrian P."/>
            <person name="Stursova M."/>
            <person name="Weitz H."/>
            <person name="Taylor A."/>
            <person name="Grigoriev I.V."/>
            <person name="Nagy L.G."/>
            <person name="Martin F."/>
            <person name="Kauserud H."/>
        </authorList>
    </citation>
    <scope>NUCLEOTIDE SEQUENCE</scope>
    <source>
        <strain evidence="2">CBHHK182m</strain>
    </source>
</reference>
<name>A0AAD7DPY6_9AGAR</name>
<proteinExistence type="predicted"/>
<dbReference type="EMBL" id="JARKIB010000631">
    <property type="protein sequence ID" value="KAJ7696367.1"/>
    <property type="molecule type" value="Genomic_DNA"/>
</dbReference>
<dbReference type="InterPro" id="IPR047142">
    <property type="entry name" value="OryJ/VirC-like"/>
</dbReference>